<dbReference type="Proteomes" id="UP000789405">
    <property type="component" value="Unassembled WGS sequence"/>
</dbReference>
<feature type="region of interest" description="Disordered" evidence="1">
    <location>
        <begin position="1"/>
        <end position="39"/>
    </location>
</feature>
<dbReference type="OrthoDB" id="2412129at2759"/>
<proteinExistence type="predicted"/>
<feature type="compositionally biased region" description="Basic and acidic residues" evidence="1">
    <location>
        <begin position="26"/>
        <end position="39"/>
    </location>
</feature>
<evidence type="ECO:0000313" key="3">
    <source>
        <dbReference type="Proteomes" id="UP000789405"/>
    </source>
</evidence>
<evidence type="ECO:0000313" key="2">
    <source>
        <dbReference type="EMBL" id="CAG8614837.1"/>
    </source>
</evidence>
<gene>
    <name evidence="2" type="ORF">DERYTH_LOCUS8329</name>
</gene>
<evidence type="ECO:0000256" key="1">
    <source>
        <dbReference type="SAM" id="MobiDB-lite"/>
    </source>
</evidence>
<sequence length="111" mass="12419">MNMGDGGKNKKGEDKKPLHNSSMPDGSEHEMNYIDSEGIKRPKGIRQVLQERGLWIQGLLKKCNDCKKNRPDPNNLNCCTLRILSAQTNFATQTSCIQEELVVSSDQVTTL</sequence>
<comment type="caution">
    <text evidence="2">The sequence shown here is derived from an EMBL/GenBank/DDBJ whole genome shotgun (WGS) entry which is preliminary data.</text>
</comment>
<feature type="compositionally biased region" description="Basic and acidic residues" evidence="1">
    <location>
        <begin position="7"/>
        <end position="17"/>
    </location>
</feature>
<protein>
    <submittedName>
        <fullName evidence="2">28138_t:CDS:1</fullName>
    </submittedName>
</protein>
<accession>A0A9N9GKC6</accession>
<reference evidence="2" key="1">
    <citation type="submission" date="2021-06" db="EMBL/GenBank/DDBJ databases">
        <authorList>
            <person name="Kallberg Y."/>
            <person name="Tangrot J."/>
            <person name="Rosling A."/>
        </authorList>
    </citation>
    <scope>NUCLEOTIDE SEQUENCE</scope>
    <source>
        <strain evidence="2">MA453B</strain>
    </source>
</reference>
<dbReference type="AlphaFoldDB" id="A0A9N9GKC6"/>
<keyword evidence="3" id="KW-1185">Reference proteome</keyword>
<name>A0A9N9GKC6_9GLOM</name>
<dbReference type="EMBL" id="CAJVPY010004280">
    <property type="protein sequence ID" value="CAG8614837.1"/>
    <property type="molecule type" value="Genomic_DNA"/>
</dbReference>
<organism evidence="2 3">
    <name type="scientific">Dentiscutata erythropus</name>
    <dbReference type="NCBI Taxonomy" id="1348616"/>
    <lineage>
        <taxon>Eukaryota</taxon>
        <taxon>Fungi</taxon>
        <taxon>Fungi incertae sedis</taxon>
        <taxon>Mucoromycota</taxon>
        <taxon>Glomeromycotina</taxon>
        <taxon>Glomeromycetes</taxon>
        <taxon>Diversisporales</taxon>
        <taxon>Gigasporaceae</taxon>
        <taxon>Dentiscutata</taxon>
    </lineage>
</organism>